<dbReference type="AlphaFoldDB" id="A0AAV4AVS4"/>
<evidence type="ECO:0000256" key="1">
    <source>
        <dbReference type="SAM" id="MobiDB-lite"/>
    </source>
</evidence>
<protein>
    <submittedName>
        <fullName evidence="2">Uncharacterized protein</fullName>
    </submittedName>
</protein>
<accession>A0AAV4AVS4</accession>
<comment type="caution">
    <text evidence="2">The sequence shown here is derived from an EMBL/GenBank/DDBJ whole genome shotgun (WGS) entry which is preliminary data.</text>
</comment>
<feature type="compositionally biased region" description="Basic and acidic residues" evidence="1">
    <location>
        <begin position="48"/>
        <end position="66"/>
    </location>
</feature>
<feature type="compositionally biased region" description="Low complexity" evidence="1">
    <location>
        <begin position="30"/>
        <end position="41"/>
    </location>
</feature>
<dbReference type="EMBL" id="BLXT01004219">
    <property type="protein sequence ID" value="GFO11097.1"/>
    <property type="molecule type" value="Genomic_DNA"/>
</dbReference>
<feature type="region of interest" description="Disordered" evidence="1">
    <location>
        <begin position="1"/>
        <end position="66"/>
    </location>
</feature>
<name>A0AAV4AVS4_9GAST</name>
<organism evidence="2 3">
    <name type="scientific">Plakobranchus ocellatus</name>
    <dbReference type="NCBI Taxonomy" id="259542"/>
    <lineage>
        <taxon>Eukaryota</taxon>
        <taxon>Metazoa</taxon>
        <taxon>Spiralia</taxon>
        <taxon>Lophotrochozoa</taxon>
        <taxon>Mollusca</taxon>
        <taxon>Gastropoda</taxon>
        <taxon>Heterobranchia</taxon>
        <taxon>Euthyneura</taxon>
        <taxon>Panpulmonata</taxon>
        <taxon>Sacoglossa</taxon>
        <taxon>Placobranchoidea</taxon>
        <taxon>Plakobranchidae</taxon>
        <taxon>Plakobranchus</taxon>
    </lineage>
</organism>
<dbReference type="Proteomes" id="UP000735302">
    <property type="component" value="Unassembled WGS sequence"/>
</dbReference>
<feature type="compositionally biased region" description="Polar residues" evidence="1">
    <location>
        <begin position="20"/>
        <end position="29"/>
    </location>
</feature>
<proteinExistence type="predicted"/>
<evidence type="ECO:0000313" key="3">
    <source>
        <dbReference type="Proteomes" id="UP000735302"/>
    </source>
</evidence>
<gene>
    <name evidence="2" type="ORF">PoB_003760200</name>
</gene>
<keyword evidence="3" id="KW-1185">Reference proteome</keyword>
<sequence>MGGKLTRLTESVNKTRRRVSSSLNKTSCSAGNGAAAEQGNEVSDEEDARNGLEKTGHDPALHGARLEDRNYNNESFKVSKLQRIVSDKQTKLSTLFFVLIKDLSFRAWKWIYFIQFGSQSNETVLPCVKC</sequence>
<evidence type="ECO:0000313" key="2">
    <source>
        <dbReference type="EMBL" id="GFO11097.1"/>
    </source>
</evidence>
<reference evidence="2 3" key="1">
    <citation type="journal article" date="2021" name="Elife">
        <title>Chloroplast acquisition without the gene transfer in kleptoplastic sea slugs, Plakobranchus ocellatus.</title>
        <authorList>
            <person name="Maeda T."/>
            <person name="Takahashi S."/>
            <person name="Yoshida T."/>
            <person name="Shimamura S."/>
            <person name="Takaki Y."/>
            <person name="Nagai Y."/>
            <person name="Toyoda A."/>
            <person name="Suzuki Y."/>
            <person name="Arimoto A."/>
            <person name="Ishii H."/>
            <person name="Satoh N."/>
            <person name="Nishiyama T."/>
            <person name="Hasebe M."/>
            <person name="Maruyama T."/>
            <person name="Minagawa J."/>
            <person name="Obokata J."/>
            <person name="Shigenobu S."/>
        </authorList>
    </citation>
    <scope>NUCLEOTIDE SEQUENCE [LARGE SCALE GENOMIC DNA]</scope>
</reference>